<evidence type="ECO:0000256" key="1">
    <source>
        <dbReference type="SAM" id="SignalP"/>
    </source>
</evidence>
<sequence length="168" mass="15931">MSRIKSFLTATAGVAAGLFLGALGASAAAHADTAPIAPGLPGVFEQVVASSATIPQQLLQSTSSALTGSALNPAAPATQGPLATVTLNTPQTTSALGSGTPASGLSGLPGSLGSMLPFPLPNFGGAAPAAAPTMVSPVAALPGSLLAPVAMSPVAMDPVSMVAIPGLP</sequence>
<feature type="chain" id="PRO_5045954947" evidence="1">
    <location>
        <begin position="32"/>
        <end position="168"/>
    </location>
</feature>
<protein>
    <submittedName>
        <fullName evidence="2">Uncharacterized protein</fullName>
    </submittedName>
</protein>
<accession>A0ABS5REN0</accession>
<dbReference type="EMBL" id="JAHCLR010000004">
    <property type="protein sequence ID" value="MBS9532745.1"/>
    <property type="molecule type" value="Genomic_DNA"/>
</dbReference>
<feature type="signal peptide" evidence="1">
    <location>
        <begin position="1"/>
        <end position="31"/>
    </location>
</feature>
<gene>
    <name evidence="2" type="ORF">KIH27_03985</name>
</gene>
<keyword evidence="1" id="KW-0732">Signal</keyword>
<evidence type="ECO:0000313" key="3">
    <source>
        <dbReference type="Proteomes" id="UP001519535"/>
    </source>
</evidence>
<name>A0ABS5REN0_9MYCO</name>
<dbReference type="InterPro" id="IPR006311">
    <property type="entry name" value="TAT_signal"/>
</dbReference>
<dbReference type="RefSeq" id="WP_214091623.1">
    <property type="nucleotide sequence ID" value="NZ_JAHCLR010000004.1"/>
</dbReference>
<dbReference type="PROSITE" id="PS51318">
    <property type="entry name" value="TAT"/>
    <property type="match status" value="1"/>
</dbReference>
<dbReference type="Proteomes" id="UP001519535">
    <property type="component" value="Unassembled WGS sequence"/>
</dbReference>
<organism evidence="2 3">
    <name type="scientific">Mycolicibacter acidiphilus</name>
    <dbReference type="NCBI Taxonomy" id="2835306"/>
    <lineage>
        <taxon>Bacteria</taxon>
        <taxon>Bacillati</taxon>
        <taxon>Actinomycetota</taxon>
        <taxon>Actinomycetes</taxon>
        <taxon>Mycobacteriales</taxon>
        <taxon>Mycobacteriaceae</taxon>
        <taxon>Mycolicibacter</taxon>
    </lineage>
</organism>
<keyword evidence="3" id="KW-1185">Reference proteome</keyword>
<comment type="caution">
    <text evidence="2">The sequence shown here is derived from an EMBL/GenBank/DDBJ whole genome shotgun (WGS) entry which is preliminary data.</text>
</comment>
<proteinExistence type="predicted"/>
<reference evidence="2 3" key="1">
    <citation type="submission" date="2021-05" db="EMBL/GenBank/DDBJ databases">
        <title>Mycobacterium acidophilum sp. nov., an extremely acid-tolerant member of the genus Mycobacterium.</title>
        <authorList>
            <person name="Xia J."/>
        </authorList>
    </citation>
    <scope>NUCLEOTIDE SEQUENCE [LARGE SCALE GENOMIC DNA]</scope>
    <source>
        <strain evidence="2 3">M1</strain>
    </source>
</reference>
<evidence type="ECO:0000313" key="2">
    <source>
        <dbReference type="EMBL" id="MBS9532745.1"/>
    </source>
</evidence>